<dbReference type="RefSeq" id="WP_074539274.1">
    <property type="nucleotide sequence ID" value="NZ_FNBD01000014.1"/>
</dbReference>
<gene>
    <name evidence="2" type="ORF">SAMN04487992_11415</name>
</gene>
<keyword evidence="3" id="KW-1185">Reference proteome</keyword>
<dbReference type="Proteomes" id="UP000182114">
    <property type="component" value="Unassembled WGS sequence"/>
</dbReference>
<evidence type="ECO:0000313" key="2">
    <source>
        <dbReference type="EMBL" id="SDF40770.1"/>
    </source>
</evidence>
<proteinExistence type="predicted"/>
<sequence length="178" mass="21002">MKIKKLVYLLIAPFIVLLCMAAGNERSAYTPQDIEIKKTWNSFLKAIDKKERRSFKDLSKSKIRCYPCLENTPEEQAYISQLHETDTLWYDTIYEDLIYVPVDTFITQDFDLFFNPGFVTLLKERETTFYKQDLEGVSYWEILVTTTEPTFFHEGGQHHFRFEKCADGWKLNEIGTIP</sequence>
<accession>A0A1G7KV34</accession>
<evidence type="ECO:0000313" key="3">
    <source>
        <dbReference type="Proteomes" id="UP000182114"/>
    </source>
</evidence>
<protein>
    <recommendedName>
        <fullName evidence="4">DUF4440 domain-containing protein</fullName>
    </recommendedName>
</protein>
<reference evidence="3" key="1">
    <citation type="submission" date="2016-10" db="EMBL/GenBank/DDBJ databases">
        <authorList>
            <person name="Varghese N."/>
            <person name="Submissions S."/>
        </authorList>
    </citation>
    <scope>NUCLEOTIDE SEQUENCE [LARGE SCALE GENOMIC DNA]</scope>
    <source>
        <strain evidence="3">DSM 24729</strain>
    </source>
</reference>
<evidence type="ECO:0000256" key="1">
    <source>
        <dbReference type="SAM" id="SignalP"/>
    </source>
</evidence>
<name>A0A1G7KV34_9FLAO</name>
<feature type="signal peptide" evidence="1">
    <location>
        <begin position="1"/>
        <end position="21"/>
    </location>
</feature>
<keyword evidence="1" id="KW-0732">Signal</keyword>
<organism evidence="2 3">
    <name type="scientific">Cellulophaga baltica</name>
    <dbReference type="NCBI Taxonomy" id="76594"/>
    <lineage>
        <taxon>Bacteria</taxon>
        <taxon>Pseudomonadati</taxon>
        <taxon>Bacteroidota</taxon>
        <taxon>Flavobacteriia</taxon>
        <taxon>Flavobacteriales</taxon>
        <taxon>Flavobacteriaceae</taxon>
        <taxon>Cellulophaga</taxon>
    </lineage>
</organism>
<dbReference type="EMBL" id="FNBD01000014">
    <property type="protein sequence ID" value="SDF40770.1"/>
    <property type="molecule type" value="Genomic_DNA"/>
</dbReference>
<evidence type="ECO:0008006" key="4">
    <source>
        <dbReference type="Google" id="ProtNLM"/>
    </source>
</evidence>
<feature type="chain" id="PRO_5010230654" description="DUF4440 domain-containing protein" evidence="1">
    <location>
        <begin position="22"/>
        <end position="178"/>
    </location>
</feature>
<dbReference type="eggNOG" id="ENOG503118F">
    <property type="taxonomic scope" value="Bacteria"/>
</dbReference>
<dbReference type="AlphaFoldDB" id="A0A1G7KV34"/>